<evidence type="ECO:0000313" key="1">
    <source>
        <dbReference type="EMBL" id="NPT30826.1"/>
    </source>
</evidence>
<dbReference type="RefSeq" id="WP_125747804.1">
    <property type="nucleotide sequence ID" value="NZ_CP034367.1"/>
</dbReference>
<accession>A0ABX2BDM0</accession>
<comment type="caution">
    <text evidence="1">The sequence shown here is derived from an EMBL/GenBank/DDBJ whole genome shotgun (WGS) entry which is preliminary data.</text>
</comment>
<protein>
    <submittedName>
        <fullName evidence="1">Uncharacterized protein</fullName>
    </submittedName>
</protein>
<keyword evidence="2" id="KW-1185">Reference proteome</keyword>
<gene>
    <name evidence="1" type="ORF">DDR56_09660</name>
</gene>
<evidence type="ECO:0000313" key="2">
    <source>
        <dbReference type="Proteomes" id="UP001318401"/>
    </source>
</evidence>
<organism evidence="1 2">
    <name type="scientific">Vreelandella venusta</name>
    <dbReference type="NCBI Taxonomy" id="44935"/>
    <lineage>
        <taxon>Bacteria</taxon>
        <taxon>Pseudomonadati</taxon>
        <taxon>Pseudomonadota</taxon>
        <taxon>Gammaproteobacteria</taxon>
        <taxon>Oceanospirillales</taxon>
        <taxon>Halomonadaceae</taxon>
        <taxon>Vreelandella</taxon>
    </lineage>
</organism>
<reference evidence="1 2" key="1">
    <citation type="submission" date="2018-04" db="EMBL/GenBank/DDBJ databases">
        <authorList>
            <person name="Li G."/>
            <person name="Du W."/>
            <person name="Bai Y."/>
        </authorList>
    </citation>
    <scope>NUCLEOTIDE SEQUENCE [LARGE SCALE GENOMIC DNA]</scope>
    <source>
        <strain evidence="1 2">YYYZ-3</strain>
    </source>
</reference>
<dbReference type="Proteomes" id="UP001318401">
    <property type="component" value="Unassembled WGS sequence"/>
</dbReference>
<proteinExistence type="predicted"/>
<dbReference type="EMBL" id="QDKN01000003">
    <property type="protein sequence ID" value="NPT30826.1"/>
    <property type="molecule type" value="Genomic_DNA"/>
</dbReference>
<sequence length="321" mass="34061">MSAAEQLLAENNVKIAELIKEAQRWRDASAGLNAVYPTVTEGRQSVADGKYFSVPGNGAYMRLYRRQGSSAELIAEFPDVATLNSIISQLGPLLGRGVIGSGGDLMALGAFGLGREGYLLSDFDVPPDRNEFYIGAGINATGAPSGSAYWPGIDFYRSSSDRSARLMFGPDSLSVRGWTGDNVVSDFSVYNNKNILGTASHEGGIPTGAIIERGVSSNGTYIKFADGTLIAYGIQSLEADVSQPSGPLYTTTNLLIPIAIDGTWSFFDVKKVSSAGSLIGVVSTTVFTVTSQPAISFRPMATSNLGLVTIPFAYLAMGRWY</sequence>
<name>A0ABX2BDM0_9GAMM</name>